<dbReference type="InterPro" id="IPR011322">
    <property type="entry name" value="N-reg_PII-like_a/b"/>
</dbReference>
<dbReference type="OrthoDB" id="8015at2157"/>
<dbReference type="Pfam" id="PF03091">
    <property type="entry name" value="CutA1"/>
    <property type="match status" value="1"/>
</dbReference>
<dbReference type="PANTHER" id="PTHR23419">
    <property type="entry name" value="DIVALENT CATION TOLERANCE CUTA-RELATED"/>
    <property type="match status" value="1"/>
</dbReference>
<dbReference type="AlphaFoldDB" id="A0A2V2N769"/>
<dbReference type="Proteomes" id="UP000245657">
    <property type="component" value="Unassembled WGS sequence"/>
</dbReference>
<evidence type="ECO:0000313" key="3">
    <source>
        <dbReference type="Proteomes" id="UP000245657"/>
    </source>
</evidence>
<dbReference type="InterPro" id="IPR004323">
    <property type="entry name" value="Ion_tolerance_CutA"/>
</dbReference>
<gene>
    <name evidence="2" type="ORF">DK846_09280</name>
</gene>
<comment type="caution">
    <text evidence="2">The sequence shown here is derived from an EMBL/GenBank/DDBJ whole genome shotgun (WGS) entry which is preliminary data.</text>
</comment>
<evidence type="ECO:0000256" key="1">
    <source>
        <dbReference type="ARBA" id="ARBA00010169"/>
    </source>
</evidence>
<name>A0A2V2N769_9EURY</name>
<protein>
    <submittedName>
        <fullName evidence="2">Divalent-cation tolerance protein CutA</fullName>
    </submittedName>
</protein>
<comment type="similarity">
    <text evidence="1">Belongs to the CutA family.</text>
</comment>
<dbReference type="RefSeq" id="WP_109968828.1">
    <property type="nucleotide sequence ID" value="NZ_CP176093.1"/>
</dbReference>
<dbReference type="GO" id="GO:0010038">
    <property type="term" value="P:response to metal ion"/>
    <property type="evidence" value="ECO:0007669"/>
    <property type="project" value="InterPro"/>
</dbReference>
<sequence>MADENLSDISVIYCTAPSDDSTRIARELLERRLVACVNITPVRSLYRWEGHLCDEKEDLLIIKTANHCVEDLIVAIRTIHPYEVPEIIALPVSKGFSGYIDWVMNETV</sequence>
<dbReference type="GeneID" id="97547961"/>
<evidence type="ECO:0000313" key="2">
    <source>
        <dbReference type="EMBL" id="PWR72338.1"/>
    </source>
</evidence>
<accession>A0A2V2N769</accession>
<dbReference type="EMBL" id="QGMY01000007">
    <property type="protein sequence ID" value="PWR72338.1"/>
    <property type="molecule type" value="Genomic_DNA"/>
</dbReference>
<organism evidence="2 3">
    <name type="scientific">Methanospirillum lacunae</name>
    <dbReference type="NCBI Taxonomy" id="668570"/>
    <lineage>
        <taxon>Archaea</taxon>
        <taxon>Methanobacteriati</taxon>
        <taxon>Methanobacteriota</taxon>
        <taxon>Stenosarchaea group</taxon>
        <taxon>Methanomicrobia</taxon>
        <taxon>Methanomicrobiales</taxon>
        <taxon>Methanospirillaceae</taxon>
        <taxon>Methanospirillum</taxon>
    </lineage>
</organism>
<dbReference type="GO" id="GO:0005507">
    <property type="term" value="F:copper ion binding"/>
    <property type="evidence" value="ECO:0007669"/>
    <property type="project" value="TreeGrafter"/>
</dbReference>
<dbReference type="PANTHER" id="PTHR23419:SF8">
    <property type="entry name" value="FI09726P"/>
    <property type="match status" value="1"/>
</dbReference>
<dbReference type="SUPFAM" id="SSF54913">
    <property type="entry name" value="GlnB-like"/>
    <property type="match status" value="1"/>
</dbReference>
<dbReference type="Gene3D" id="3.30.70.120">
    <property type="match status" value="1"/>
</dbReference>
<dbReference type="InterPro" id="IPR015867">
    <property type="entry name" value="N-reg_PII/ATP_PRibTrfase_C"/>
</dbReference>
<proteinExistence type="inferred from homology"/>
<reference evidence="2 3" key="1">
    <citation type="submission" date="2018-05" db="EMBL/GenBank/DDBJ databases">
        <title>Draft genome of Methanospirillum lacunae Ki8-1.</title>
        <authorList>
            <person name="Dueholm M.S."/>
            <person name="Nielsen P.H."/>
            <person name="Bakmann L.F."/>
            <person name="Otzen D.E."/>
        </authorList>
    </citation>
    <scope>NUCLEOTIDE SEQUENCE [LARGE SCALE GENOMIC DNA]</scope>
    <source>
        <strain evidence="2 3">Ki8-1</strain>
    </source>
</reference>
<keyword evidence="3" id="KW-1185">Reference proteome</keyword>